<name>A0A2P2MJJ2_RHIMU</name>
<dbReference type="InterPro" id="IPR012429">
    <property type="entry name" value="HGSNAT_cat"/>
</dbReference>
<feature type="domain" description="Heparan-alpha-glucosaminide N-acetyltransferase catalytic" evidence="2">
    <location>
        <begin position="32"/>
        <end position="156"/>
    </location>
</feature>
<feature type="transmembrane region" description="Helical" evidence="1">
    <location>
        <begin position="103"/>
        <end position="122"/>
    </location>
</feature>
<keyword evidence="1" id="KW-0812">Transmembrane</keyword>
<reference evidence="3" key="1">
    <citation type="submission" date="2018-02" db="EMBL/GenBank/DDBJ databases">
        <title>Rhizophora mucronata_Transcriptome.</title>
        <authorList>
            <person name="Meera S.P."/>
            <person name="Sreeshan A."/>
            <person name="Augustine A."/>
        </authorList>
    </citation>
    <scope>NUCLEOTIDE SEQUENCE</scope>
    <source>
        <tissue evidence="3">Leaf</tissue>
    </source>
</reference>
<organism evidence="3">
    <name type="scientific">Rhizophora mucronata</name>
    <name type="common">Asiatic mangrove</name>
    <dbReference type="NCBI Taxonomy" id="61149"/>
    <lineage>
        <taxon>Eukaryota</taxon>
        <taxon>Viridiplantae</taxon>
        <taxon>Streptophyta</taxon>
        <taxon>Embryophyta</taxon>
        <taxon>Tracheophyta</taxon>
        <taxon>Spermatophyta</taxon>
        <taxon>Magnoliopsida</taxon>
        <taxon>eudicotyledons</taxon>
        <taxon>Gunneridae</taxon>
        <taxon>Pentapetalae</taxon>
        <taxon>rosids</taxon>
        <taxon>fabids</taxon>
        <taxon>Malpighiales</taxon>
        <taxon>Rhizophoraceae</taxon>
        <taxon>Rhizophora</taxon>
    </lineage>
</organism>
<feature type="transmembrane region" description="Helical" evidence="1">
    <location>
        <begin position="349"/>
        <end position="373"/>
    </location>
</feature>
<dbReference type="EMBL" id="GGEC01049912">
    <property type="protein sequence ID" value="MBX30396.1"/>
    <property type="molecule type" value="Transcribed_RNA"/>
</dbReference>
<feature type="transmembrane region" description="Helical" evidence="1">
    <location>
        <begin position="394"/>
        <end position="413"/>
    </location>
</feature>
<proteinExistence type="predicted"/>
<evidence type="ECO:0000259" key="2">
    <source>
        <dbReference type="Pfam" id="PF07786"/>
    </source>
</evidence>
<evidence type="ECO:0000256" key="1">
    <source>
        <dbReference type="SAM" id="Phobius"/>
    </source>
</evidence>
<dbReference type="PANTHER" id="PTHR31061">
    <property type="entry name" value="LD22376P"/>
    <property type="match status" value="1"/>
</dbReference>
<keyword evidence="1" id="KW-1133">Transmembrane helix</keyword>
<feature type="transmembrane region" description="Helical" evidence="1">
    <location>
        <begin position="290"/>
        <end position="311"/>
    </location>
</feature>
<dbReference type="Pfam" id="PF07786">
    <property type="entry name" value="HGSNAT_cat"/>
    <property type="match status" value="1"/>
</dbReference>
<sequence>MGEIKAITTTTAAPEHCLEIAETGHEPNKANRVASLDIFRGLAVALMILVDDAGGQWPTIGHAPWNGCNLADFVMPFFLFIVGMAIPLAFKRIKRWDKSVGKVILRTLKLLFWGLLLQGGYSHAPDKLTYGVDMKKIRWCGILQRIAFAYFVVALVEIFTKDKRVKDLSTNRLAIFRLYCWHWLVGASVLIIYLAVIYGTYVPDWQFTVHDIDSADNGKQFTVACGVRGKLDPPCNAVGYIDREVLGINHMYHHPAWRRSKACTLNSPHEGPLQDNAPSWCHAPFEPEGIISSISAILSTIIGVHFGHVLVHLKNHSKRLKHWVLMGLALLVVGLILHFTHAIPLNKQLYTLSYVCVTSGAAALVFSAIYILVDIQRFKFIFLPLQWIGMNAMLVYVMAAEGIFAGFINGWYYGDPRNTLVRWIQKHIFVEVWHSTRVGILLYVIFAEILFWGIVTGILHWLKIYWKL</sequence>
<dbReference type="AlphaFoldDB" id="A0A2P2MJJ2"/>
<feature type="transmembrane region" description="Helical" evidence="1">
    <location>
        <begin position="142"/>
        <end position="160"/>
    </location>
</feature>
<evidence type="ECO:0000313" key="3">
    <source>
        <dbReference type="EMBL" id="MBX30396.1"/>
    </source>
</evidence>
<feature type="transmembrane region" description="Helical" evidence="1">
    <location>
        <begin position="323"/>
        <end position="343"/>
    </location>
</feature>
<feature type="transmembrane region" description="Helical" evidence="1">
    <location>
        <begin position="181"/>
        <end position="201"/>
    </location>
</feature>
<dbReference type="PANTHER" id="PTHR31061:SF25">
    <property type="entry name" value="HEPARAN-ALPHA-GLUCOSAMINIDE N-ACETYLTRANSFERASE-LIKE PROTEIN (DUF1624)"/>
    <property type="match status" value="1"/>
</dbReference>
<feature type="transmembrane region" description="Helical" evidence="1">
    <location>
        <begin position="73"/>
        <end position="91"/>
    </location>
</feature>
<protein>
    <recommendedName>
        <fullName evidence="2">Heparan-alpha-glucosaminide N-acetyltransferase catalytic domain-containing protein</fullName>
    </recommendedName>
</protein>
<keyword evidence="1" id="KW-0472">Membrane</keyword>
<feature type="transmembrane region" description="Helical" evidence="1">
    <location>
        <begin position="440"/>
        <end position="462"/>
    </location>
</feature>
<accession>A0A2P2MJJ2</accession>